<sequence>MSDATKFYNSNHSMVEIPDELLENMEIESVIISPVYQNVGIVILAGDDQETNGRLVRIYSMVKQDDETTYSLVQELQAFLFPERPFAKEFIERLPQMSAIELMFAMNGMNETQFH</sequence>
<comment type="caution">
    <text evidence="1">The sequence shown here is derived from an EMBL/GenBank/DDBJ whole genome shotgun (WGS) entry which is preliminary data.</text>
</comment>
<dbReference type="RefSeq" id="WP_184530441.1">
    <property type="nucleotide sequence ID" value="NZ_JACHGK010000040.1"/>
</dbReference>
<reference evidence="1 2" key="1">
    <citation type="submission" date="2020-08" db="EMBL/GenBank/DDBJ databases">
        <title>Genomic Encyclopedia of Type Strains, Phase IV (KMG-IV): sequencing the most valuable type-strain genomes for metagenomic binning, comparative biology and taxonomic classification.</title>
        <authorList>
            <person name="Goeker M."/>
        </authorList>
    </citation>
    <scope>NUCLEOTIDE SEQUENCE [LARGE SCALE GENOMIC DNA]</scope>
    <source>
        <strain evidence="1 2">DSM 5391</strain>
    </source>
</reference>
<proteinExistence type="predicted"/>
<evidence type="ECO:0000313" key="2">
    <source>
        <dbReference type="Proteomes" id="UP000531594"/>
    </source>
</evidence>
<name>A0A7X0HW53_9BACI</name>
<dbReference type="AlphaFoldDB" id="A0A7X0HW53"/>
<evidence type="ECO:0000313" key="1">
    <source>
        <dbReference type="EMBL" id="MBB6447990.1"/>
    </source>
</evidence>
<organism evidence="1 2">
    <name type="scientific">Bacillus benzoevorans</name>
    <dbReference type="NCBI Taxonomy" id="1456"/>
    <lineage>
        <taxon>Bacteria</taxon>
        <taxon>Bacillati</taxon>
        <taxon>Bacillota</taxon>
        <taxon>Bacilli</taxon>
        <taxon>Bacillales</taxon>
        <taxon>Bacillaceae</taxon>
        <taxon>Bacillus</taxon>
    </lineage>
</organism>
<dbReference type="Proteomes" id="UP000531594">
    <property type="component" value="Unassembled WGS sequence"/>
</dbReference>
<accession>A0A7X0HW53</accession>
<keyword evidence="2" id="KW-1185">Reference proteome</keyword>
<dbReference type="EMBL" id="JACHGK010000040">
    <property type="protein sequence ID" value="MBB6447990.1"/>
    <property type="molecule type" value="Genomic_DNA"/>
</dbReference>
<protein>
    <submittedName>
        <fullName evidence="1">Uncharacterized protein</fullName>
    </submittedName>
</protein>
<gene>
    <name evidence="1" type="ORF">HNR53_004716</name>
</gene>